<feature type="binding site" evidence="6">
    <location>
        <position position="41"/>
    </location>
    <ligand>
        <name>Zn(2+)</name>
        <dbReference type="ChEBI" id="CHEBI:29105"/>
    </ligand>
</feature>
<feature type="domain" description="Small ribosomal subunit protein eS31" evidence="7">
    <location>
        <begin position="5"/>
        <end position="47"/>
    </location>
</feature>
<evidence type="ECO:0000313" key="8">
    <source>
        <dbReference type="EMBL" id="KXB00565.1"/>
    </source>
</evidence>
<feature type="binding site" evidence="6">
    <location>
        <position position="44"/>
    </location>
    <ligand>
        <name>Zn(2+)</name>
        <dbReference type="ChEBI" id="CHEBI:29105"/>
    </ligand>
</feature>
<dbReference type="InterPro" id="IPR022845">
    <property type="entry name" value="Ribosomal_eS31_arc"/>
</dbReference>
<dbReference type="GO" id="GO:0008270">
    <property type="term" value="F:zinc ion binding"/>
    <property type="evidence" value="ECO:0007669"/>
    <property type="project" value="UniProtKB-UniRule"/>
</dbReference>
<feature type="binding site" evidence="6">
    <location>
        <position position="26"/>
    </location>
    <ligand>
        <name>Zn(2+)</name>
        <dbReference type="ChEBI" id="CHEBI:29105"/>
    </ligand>
</feature>
<name>A0A133V2B5_9EURY</name>
<keyword evidence="3 6" id="KW-0862">Zinc</keyword>
<dbReference type="GO" id="GO:0003735">
    <property type="term" value="F:structural constituent of ribosome"/>
    <property type="evidence" value="ECO:0007669"/>
    <property type="project" value="InterPro"/>
</dbReference>
<dbReference type="SUPFAM" id="SSF57829">
    <property type="entry name" value="Zn-binding ribosomal proteins"/>
    <property type="match status" value="1"/>
</dbReference>
<proteinExistence type="inferred from homology"/>
<dbReference type="InterPro" id="IPR002906">
    <property type="entry name" value="Ribosomal_eS31"/>
</dbReference>
<comment type="subunit">
    <text evidence="6">Part of the 30S ribosomal subunit.</text>
</comment>
<accession>A0A133V2B5</accession>
<dbReference type="NCBIfam" id="NF001669">
    <property type="entry name" value="PRK00432.1"/>
    <property type="match status" value="1"/>
</dbReference>
<evidence type="ECO:0000313" key="9">
    <source>
        <dbReference type="Proteomes" id="UP000070520"/>
    </source>
</evidence>
<protein>
    <recommendedName>
        <fullName evidence="6">Small ribosomal subunit protein eS31</fullName>
    </recommendedName>
</protein>
<gene>
    <name evidence="6" type="primary">rps27ae</name>
    <name evidence="8" type="ORF">AKJ42_00310</name>
</gene>
<dbReference type="PATRIC" id="fig|1698272.3.peg.67"/>
<comment type="caution">
    <text evidence="6">Lacks conserved residue(s) required for the propagation of feature annotation.</text>
</comment>
<comment type="similarity">
    <text evidence="6">Belongs to the eukaryotic ribosomal protein eS31 family.</text>
</comment>
<dbReference type="GO" id="GO:0006412">
    <property type="term" value="P:translation"/>
    <property type="evidence" value="ECO:0007669"/>
    <property type="project" value="UniProtKB-UniRule"/>
</dbReference>
<keyword evidence="4 6" id="KW-0689">Ribosomal protein</keyword>
<evidence type="ECO:0000256" key="1">
    <source>
        <dbReference type="ARBA" id="ARBA00022723"/>
    </source>
</evidence>
<sequence>MRTKRYEFYESEGDTVDRLKKSCPRCGPGVFMADHGNRLACGKCGYTEFKQEA</sequence>
<evidence type="ECO:0000256" key="2">
    <source>
        <dbReference type="ARBA" id="ARBA00022771"/>
    </source>
</evidence>
<dbReference type="EMBL" id="LHXW01000002">
    <property type="protein sequence ID" value="KXB00565.1"/>
    <property type="molecule type" value="Genomic_DNA"/>
</dbReference>
<keyword evidence="9" id="KW-1185">Reference proteome</keyword>
<evidence type="ECO:0000256" key="5">
    <source>
        <dbReference type="ARBA" id="ARBA00023274"/>
    </source>
</evidence>
<reference evidence="8 9" key="1">
    <citation type="journal article" date="2016" name="Sci. Rep.">
        <title>Metabolic traits of an uncultured archaeal lineage -MSBL1- from brine pools of the Red Sea.</title>
        <authorList>
            <person name="Mwirichia R."/>
            <person name="Alam I."/>
            <person name="Rashid M."/>
            <person name="Vinu M."/>
            <person name="Ba-Alawi W."/>
            <person name="Anthony Kamau A."/>
            <person name="Kamanda Ngugi D."/>
            <person name="Goker M."/>
            <person name="Klenk H.P."/>
            <person name="Bajic V."/>
            <person name="Stingl U."/>
        </authorList>
    </citation>
    <scope>NUCLEOTIDE SEQUENCE [LARGE SCALE GENOMIC DNA]</scope>
    <source>
        <strain evidence="8">SCGC-AAA261C02</strain>
    </source>
</reference>
<comment type="caution">
    <text evidence="8">The sequence shown here is derived from an EMBL/GenBank/DDBJ whole genome shotgun (WGS) entry which is preliminary data.</text>
</comment>
<dbReference type="GO" id="GO:1990904">
    <property type="term" value="C:ribonucleoprotein complex"/>
    <property type="evidence" value="ECO:0007669"/>
    <property type="project" value="UniProtKB-KW"/>
</dbReference>
<organism evidence="8 9">
    <name type="scientific">candidate division MSBL1 archaeon SCGC-AAA261C02</name>
    <dbReference type="NCBI Taxonomy" id="1698272"/>
    <lineage>
        <taxon>Archaea</taxon>
        <taxon>Methanobacteriati</taxon>
        <taxon>Methanobacteriota</taxon>
        <taxon>candidate division MSBL1</taxon>
    </lineage>
</organism>
<keyword evidence="1 6" id="KW-0479">Metal-binding</keyword>
<dbReference type="InterPro" id="IPR011332">
    <property type="entry name" value="Ribosomal_zn-bd"/>
</dbReference>
<keyword evidence="5 6" id="KW-0687">Ribonucleoprotein</keyword>
<dbReference type="HAMAP" id="MF_00777">
    <property type="entry name" value="Ribosomal_eS31"/>
    <property type="match status" value="1"/>
</dbReference>
<dbReference type="Pfam" id="PF01599">
    <property type="entry name" value="Ribosomal_S27"/>
    <property type="match status" value="1"/>
</dbReference>
<evidence type="ECO:0000259" key="7">
    <source>
        <dbReference type="SMART" id="SM01402"/>
    </source>
</evidence>
<dbReference type="SMART" id="SM01402">
    <property type="entry name" value="Ribosomal_S27"/>
    <property type="match status" value="1"/>
</dbReference>
<evidence type="ECO:0000256" key="6">
    <source>
        <dbReference type="HAMAP-Rule" id="MF_00777"/>
    </source>
</evidence>
<evidence type="ECO:0000256" key="4">
    <source>
        <dbReference type="ARBA" id="ARBA00022980"/>
    </source>
</evidence>
<evidence type="ECO:0000256" key="3">
    <source>
        <dbReference type="ARBA" id="ARBA00022833"/>
    </source>
</evidence>
<keyword evidence="2 6" id="KW-0863">Zinc-finger</keyword>
<comment type="cofactor">
    <cofactor evidence="6">
        <name>Zn(2+)</name>
        <dbReference type="ChEBI" id="CHEBI:29105"/>
    </cofactor>
    <text evidence="6">Binds 1 zinc ion per subunit.</text>
</comment>
<dbReference type="AlphaFoldDB" id="A0A133V2B5"/>
<dbReference type="GO" id="GO:0005840">
    <property type="term" value="C:ribosome"/>
    <property type="evidence" value="ECO:0007669"/>
    <property type="project" value="UniProtKB-KW"/>
</dbReference>
<dbReference type="Gene3D" id="6.20.50.180">
    <property type="match status" value="1"/>
</dbReference>
<feature type="binding site" evidence="6">
    <location>
        <position position="23"/>
    </location>
    <ligand>
        <name>Zn(2+)</name>
        <dbReference type="ChEBI" id="CHEBI:29105"/>
    </ligand>
</feature>
<dbReference type="Proteomes" id="UP000070520">
    <property type="component" value="Unassembled WGS sequence"/>
</dbReference>